<evidence type="ECO:0000256" key="1">
    <source>
        <dbReference type="SAM" id="MobiDB-lite"/>
    </source>
</evidence>
<keyword evidence="4" id="KW-1185">Reference proteome</keyword>
<accession>A0A9W6CQW2</accession>
<evidence type="ECO:0000313" key="4">
    <source>
        <dbReference type="Proteomes" id="UP001144396"/>
    </source>
</evidence>
<dbReference type="RefSeq" id="WP_281883551.1">
    <property type="nucleotide sequence ID" value="NZ_BSDP01000001.1"/>
</dbReference>
<dbReference type="Pfam" id="PF09350">
    <property type="entry name" value="DJC28_CD"/>
    <property type="match status" value="1"/>
</dbReference>
<dbReference type="InterPro" id="IPR018961">
    <property type="entry name" value="DnaJ_homolog_subfam-C_membr-28"/>
</dbReference>
<proteinExistence type="predicted"/>
<organism evidence="3 4">
    <name type="scientific">Agromyces rhizosphaerae</name>
    <dbReference type="NCBI Taxonomy" id="88374"/>
    <lineage>
        <taxon>Bacteria</taxon>
        <taxon>Bacillati</taxon>
        <taxon>Actinomycetota</taxon>
        <taxon>Actinomycetes</taxon>
        <taxon>Micrococcales</taxon>
        <taxon>Microbacteriaceae</taxon>
        <taxon>Agromyces</taxon>
    </lineage>
</organism>
<evidence type="ECO:0000313" key="3">
    <source>
        <dbReference type="EMBL" id="GLI27206.1"/>
    </source>
</evidence>
<sequence length="222" mass="25000">MVGDARRDAWRYRVDRAAEEFLRERDGDPAEEQGETDASGATGDSGGAGAPDESARVPTATERAAYVETAIQQAMRRGEFDDLPGAGKPLEGLDGRHDPDWWIRRKIEREQLGGLGPPALTLRVEHAQLEERLDGMQREQAVRDALEDFNRRVIDARRQLLGGPPVVTPTRDVEAEVAAWRTRREERRAAAAVAAELERERQARRARERRSSVFGKWLRRPS</sequence>
<dbReference type="EMBL" id="BSDP01000001">
    <property type="protein sequence ID" value="GLI27206.1"/>
    <property type="molecule type" value="Genomic_DNA"/>
</dbReference>
<comment type="caution">
    <text evidence="3">The sequence shown here is derived from an EMBL/GenBank/DDBJ whole genome shotgun (WGS) entry which is preliminary data.</text>
</comment>
<dbReference type="AlphaFoldDB" id="A0A9W6CQW2"/>
<gene>
    <name evidence="3" type="ORF">ARHIZOSPH14_14480</name>
</gene>
<feature type="compositionally biased region" description="Basic and acidic residues" evidence="1">
    <location>
        <begin position="18"/>
        <end position="28"/>
    </location>
</feature>
<protein>
    <recommendedName>
        <fullName evidence="2">DnaJ homologue subfamily C member 28 conserved domain-containing protein</fullName>
    </recommendedName>
</protein>
<feature type="compositionally biased region" description="Basic and acidic residues" evidence="1">
    <location>
        <begin position="199"/>
        <end position="211"/>
    </location>
</feature>
<name>A0A9W6CQW2_9MICO</name>
<dbReference type="Proteomes" id="UP001144396">
    <property type="component" value="Unassembled WGS sequence"/>
</dbReference>
<feature type="region of interest" description="Disordered" evidence="1">
    <location>
        <begin position="18"/>
        <end position="63"/>
    </location>
</feature>
<feature type="domain" description="DnaJ homologue subfamily C member 28 conserved" evidence="2">
    <location>
        <begin position="67"/>
        <end position="134"/>
    </location>
</feature>
<reference evidence="3" key="1">
    <citation type="submission" date="2022-12" db="EMBL/GenBank/DDBJ databases">
        <title>Reference genome sequencing for broad-spectrum identification of bacterial and archaeal isolates by mass spectrometry.</title>
        <authorList>
            <person name="Sekiguchi Y."/>
            <person name="Tourlousse D.M."/>
        </authorList>
    </citation>
    <scope>NUCLEOTIDE SEQUENCE</scope>
    <source>
        <strain evidence="3">14</strain>
    </source>
</reference>
<feature type="region of interest" description="Disordered" evidence="1">
    <location>
        <begin position="199"/>
        <end position="222"/>
    </location>
</feature>
<evidence type="ECO:0000259" key="2">
    <source>
        <dbReference type="Pfam" id="PF09350"/>
    </source>
</evidence>